<comment type="caution">
    <text evidence="9">The sequence shown here is derived from an EMBL/GenBank/DDBJ whole genome shotgun (WGS) entry which is preliminary data.</text>
</comment>
<dbReference type="SUPFAM" id="SSF48264">
    <property type="entry name" value="Cytochrome P450"/>
    <property type="match status" value="1"/>
</dbReference>
<dbReference type="PRINTS" id="PR00463">
    <property type="entry name" value="EP450I"/>
</dbReference>
<comment type="similarity">
    <text evidence="1 8">Belongs to the cytochrome P450 family.</text>
</comment>
<dbReference type="InterPro" id="IPR050196">
    <property type="entry name" value="Cytochrome_P450_Monoox"/>
</dbReference>
<protein>
    <submittedName>
        <fullName evidence="9">Cytochrome P450</fullName>
    </submittedName>
</protein>
<evidence type="ECO:0000256" key="5">
    <source>
        <dbReference type="ARBA" id="ARBA00023004"/>
    </source>
</evidence>
<feature type="binding site" description="axial binding residue" evidence="7">
    <location>
        <position position="413"/>
    </location>
    <ligand>
        <name>heme</name>
        <dbReference type="ChEBI" id="CHEBI:30413"/>
    </ligand>
    <ligandPart>
        <name>Fe</name>
        <dbReference type="ChEBI" id="CHEBI:18248"/>
    </ligandPart>
</feature>
<dbReference type="OrthoDB" id="9764248at2"/>
<evidence type="ECO:0000256" key="4">
    <source>
        <dbReference type="ARBA" id="ARBA00023002"/>
    </source>
</evidence>
<dbReference type="Proteomes" id="UP000019678">
    <property type="component" value="Unassembled WGS sequence"/>
</dbReference>
<dbReference type="PROSITE" id="PS00086">
    <property type="entry name" value="CYTOCHROME_P450"/>
    <property type="match status" value="1"/>
</dbReference>
<keyword evidence="6 8" id="KW-0503">Monooxygenase</keyword>
<organism evidence="9 10">
    <name type="scientific">Chondromyces apiculatus DSM 436</name>
    <dbReference type="NCBI Taxonomy" id="1192034"/>
    <lineage>
        <taxon>Bacteria</taxon>
        <taxon>Pseudomonadati</taxon>
        <taxon>Myxococcota</taxon>
        <taxon>Polyangia</taxon>
        <taxon>Polyangiales</taxon>
        <taxon>Polyangiaceae</taxon>
        <taxon>Chondromyces</taxon>
    </lineage>
</organism>
<dbReference type="Gene3D" id="1.10.630.10">
    <property type="entry name" value="Cytochrome P450"/>
    <property type="match status" value="1"/>
</dbReference>
<dbReference type="GO" id="GO:0016705">
    <property type="term" value="F:oxidoreductase activity, acting on paired donors, with incorporation or reduction of molecular oxygen"/>
    <property type="evidence" value="ECO:0007669"/>
    <property type="project" value="InterPro"/>
</dbReference>
<sequence>MHPSTSIDDPGPFPSRRAPAALREYPLLGVLPHLVGDPLRLLDAVAGKAPTRVVPLKAGPVRFYLLTRPEHVEHVFVSHVRNYEKGQMFWKPARRLGGDGLPLSEGDLWLRQRRLLQPLFTPKHLAGLVELMIPVIAEEVEALGRAAADGPIDIAPEMVRIAQRVVGRALFGAQMPAADAEALRAAVGVAHGVIASRMFLFFVPDWVYLPGESALRRAIGQVDEILHRFIRQQRAAAAAAARRSGGLLDLLLGARDEHGEGISDRLLRDEILSMFFAGSETVALTMTWLWHLLEEHPEVDLRMRAEIDEVLGTRTPRFEDLARLTCTRAVIQETMRLYPPGWILPRFSVKDDVVGGCRIPARSAIVASPYLLHRNPTVWDRPKAFEPERFTPERSEGRHRHAFIPFGAGPRVCIGNHLAIAEAQLITALLARRFRPRRVPGHPVEAAAGATLAPRHGLRVRLESV</sequence>
<dbReference type="Pfam" id="PF00067">
    <property type="entry name" value="p450"/>
    <property type="match status" value="1"/>
</dbReference>
<evidence type="ECO:0000256" key="3">
    <source>
        <dbReference type="ARBA" id="ARBA00022723"/>
    </source>
</evidence>
<dbReference type="InterPro" id="IPR002401">
    <property type="entry name" value="Cyt_P450_E_grp-I"/>
</dbReference>
<evidence type="ECO:0000313" key="10">
    <source>
        <dbReference type="Proteomes" id="UP000019678"/>
    </source>
</evidence>
<dbReference type="InterPro" id="IPR036396">
    <property type="entry name" value="Cyt_P450_sf"/>
</dbReference>
<dbReference type="AlphaFoldDB" id="A0A017THE9"/>
<dbReference type="RefSeq" id="WP_044234893.1">
    <property type="nucleotide sequence ID" value="NZ_ASRX01000002.1"/>
</dbReference>
<keyword evidence="3 7" id="KW-0479">Metal-binding</keyword>
<dbReference type="STRING" id="1192034.CAP_2559"/>
<accession>A0A017THE9</accession>
<dbReference type="InterPro" id="IPR001128">
    <property type="entry name" value="Cyt_P450"/>
</dbReference>
<keyword evidence="2 7" id="KW-0349">Heme</keyword>
<evidence type="ECO:0000313" key="9">
    <source>
        <dbReference type="EMBL" id="EYF08698.1"/>
    </source>
</evidence>
<evidence type="ECO:0000256" key="1">
    <source>
        <dbReference type="ARBA" id="ARBA00010617"/>
    </source>
</evidence>
<keyword evidence="4 8" id="KW-0560">Oxidoreductase</keyword>
<evidence type="ECO:0000256" key="6">
    <source>
        <dbReference type="ARBA" id="ARBA00023033"/>
    </source>
</evidence>
<dbReference type="GO" id="GO:0020037">
    <property type="term" value="F:heme binding"/>
    <property type="evidence" value="ECO:0007669"/>
    <property type="project" value="InterPro"/>
</dbReference>
<dbReference type="CDD" id="cd20620">
    <property type="entry name" value="CYP132-like"/>
    <property type="match status" value="1"/>
</dbReference>
<evidence type="ECO:0000256" key="7">
    <source>
        <dbReference type="PIRSR" id="PIRSR602401-1"/>
    </source>
</evidence>
<evidence type="ECO:0000256" key="2">
    <source>
        <dbReference type="ARBA" id="ARBA00022617"/>
    </source>
</evidence>
<name>A0A017THE9_9BACT</name>
<evidence type="ECO:0000256" key="8">
    <source>
        <dbReference type="RuleBase" id="RU000461"/>
    </source>
</evidence>
<reference evidence="9 10" key="1">
    <citation type="submission" date="2013-05" db="EMBL/GenBank/DDBJ databases">
        <title>Genome assembly of Chondromyces apiculatus DSM 436.</title>
        <authorList>
            <person name="Sharma G."/>
            <person name="Khatri I."/>
            <person name="Kaur C."/>
            <person name="Mayilraj S."/>
            <person name="Subramanian S."/>
        </authorList>
    </citation>
    <scope>NUCLEOTIDE SEQUENCE [LARGE SCALE GENOMIC DNA]</scope>
    <source>
        <strain evidence="9 10">DSM 436</strain>
    </source>
</reference>
<keyword evidence="10" id="KW-1185">Reference proteome</keyword>
<keyword evidence="5 7" id="KW-0408">Iron</keyword>
<dbReference type="GO" id="GO:0005506">
    <property type="term" value="F:iron ion binding"/>
    <property type="evidence" value="ECO:0007669"/>
    <property type="project" value="InterPro"/>
</dbReference>
<comment type="cofactor">
    <cofactor evidence="7">
        <name>heme</name>
        <dbReference type="ChEBI" id="CHEBI:30413"/>
    </cofactor>
</comment>
<dbReference type="PRINTS" id="PR00385">
    <property type="entry name" value="P450"/>
</dbReference>
<dbReference type="GO" id="GO:0004497">
    <property type="term" value="F:monooxygenase activity"/>
    <property type="evidence" value="ECO:0007669"/>
    <property type="project" value="UniProtKB-KW"/>
</dbReference>
<dbReference type="EMBL" id="ASRX01000002">
    <property type="protein sequence ID" value="EYF08698.1"/>
    <property type="molecule type" value="Genomic_DNA"/>
</dbReference>
<dbReference type="PANTHER" id="PTHR24291:SF50">
    <property type="entry name" value="BIFUNCTIONAL ALBAFLAVENONE MONOOXYGENASE_TERPENE SYNTHASE"/>
    <property type="match status" value="1"/>
</dbReference>
<proteinExistence type="inferred from homology"/>
<gene>
    <name evidence="9" type="ORF">CAP_2559</name>
</gene>
<dbReference type="PANTHER" id="PTHR24291">
    <property type="entry name" value="CYTOCHROME P450 FAMILY 4"/>
    <property type="match status" value="1"/>
</dbReference>
<dbReference type="InterPro" id="IPR017972">
    <property type="entry name" value="Cyt_P450_CS"/>
</dbReference>
<dbReference type="eggNOG" id="COG2124">
    <property type="taxonomic scope" value="Bacteria"/>
</dbReference>